<protein>
    <recommendedName>
        <fullName evidence="1">SH3b domain-containing protein</fullName>
    </recommendedName>
</protein>
<dbReference type="Gene3D" id="2.30.30.40">
    <property type="entry name" value="SH3 Domains"/>
    <property type="match status" value="1"/>
</dbReference>
<dbReference type="EMBL" id="AP007255">
    <property type="protein sequence ID" value="BAE50508.1"/>
    <property type="molecule type" value="Genomic_DNA"/>
</dbReference>
<dbReference type="InterPro" id="IPR003646">
    <property type="entry name" value="SH3-like_bac-type"/>
</dbReference>
<dbReference type="Pfam" id="PF08239">
    <property type="entry name" value="SH3_3"/>
    <property type="match status" value="1"/>
</dbReference>
<organism evidence="2 3">
    <name type="scientific">Paramagnetospirillum magneticum (strain ATCC 700264 / AMB-1)</name>
    <name type="common">Magnetospirillum magneticum</name>
    <dbReference type="NCBI Taxonomy" id="342108"/>
    <lineage>
        <taxon>Bacteria</taxon>
        <taxon>Pseudomonadati</taxon>
        <taxon>Pseudomonadota</taxon>
        <taxon>Alphaproteobacteria</taxon>
        <taxon>Rhodospirillales</taxon>
        <taxon>Magnetospirillaceae</taxon>
        <taxon>Paramagnetospirillum</taxon>
    </lineage>
</organism>
<accession>Q2W6L7</accession>
<evidence type="ECO:0000313" key="3">
    <source>
        <dbReference type="Proteomes" id="UP000007058"/>
    </source>
</evidence>
<proteinExistence type="predicted"/>
<gene>
    <name evidence="2" type="ordered locus">amb1704</name>
</gene>
<dbReference type="SMART" id="SM00287">
    <property type="entry name" value="SH3b"/>
    <property type="match status" value="1"/>
</dbReference>
<feature type="domain" description="SH3b" evidence="1">
    <location>
        <begin position="157"/>
        <end position="222"/>
    </location>
</feature>
<evidence type="ECO:0000259" key="1">
    <source>
        <dbReference type="PROSITE" id="PS51781"/>
    </source>
</evidence>
<dbReference type="Proteomes" id="UP000007058">
    <property type="component" value="Chromosome"/>
</dbReference>
<dbReference type="InterPro" id="IPR039567">
    <property type="entry name" value="Gly-zipper"/>
</dbReference>
<dbReference type="HOGENOM" id="CLU_077356_0_0_5"/>
<dbReference type="PROSITE" id="PS51781">
    <property type="entry name" value="SH3B"/>
    <property type="match status" value="1"/>
</dbReference>
<dbReference type="KEGG" id="mag:amb1704"/>
<name>Q2W6L7_PARM1</name>
<sequence length="308" mass="32139">MPCRFGNLRKRFRRGIMIRKSAAAVSIIALLSTTGCQTDNITKQDVGTAVGVGAGLLIGSQLGGGTGRYVAMGVGALIGGYLGNQLGKMLDEKDQQAVSAQTAKALAESKDGQAVNWSNPETGAKAKITPISTATEQRSVAVVREKKVAPVPAMDLIGETYVANKSANLRSAPNQSADTLGGLQAGERFQAVGKVSGSDWIVVGKGKRTVGYVHASLVKKAPPPPPALAQLPSEVVTDQPPQLTKPVNLDEVKATEVADLDKLGLVAEMVPAKTTCRMAKMEVSGKGESTNDTVKSCKGTNGMWEVQI</sequence>
<dbReference type="AlphaFoldDB" id="Q2W6L7"/>
<dbReference type="STRING" id="342108.amb1704"/>
<keyword evidence="3" id="KW-1185">Reference proteome</keyword>
<reference evidence="2 3" key="1">
    <citation type="journal article" date="2005" name="DNA Res.">
        <title>Complete genome sequence of the facultative anaerobic magnetotactic bacterium Magnetospirillum sp. strain AMB-1.</title>
        <authorList>
            <person name="Matsunaga T."/>
            <person name="Okamura Y."/>
            <person name="Fukuda Y."/>
            <person name="Wahyudi A.T."/>
            <person name="Murase Y."/>
            <person name="Takeyama H."/>
        </authorList>
    </citation>
    <scope>NUCLEOTIDE SEQUENCE [LARGE SCALE GENOMIC DNA]</scope>
    <source>
        <strain evidence="3">ATCC 700264 / AMB-1</strain>
    </source>
</reference>
<evidence type="ECO:0000313" key="2">
    <source>
        <dbReference type="EMBL" id="BAE50508.1"/>
    </source>
</evidence>
<dbReference type="Pfam" id="PF13488">
    <property type="entry name" value="Gly-zipper_Omp"/>
    <property type="match status" value="1"/>
</dbReference>